<keyword evidence="2" id="KW-1185">Reference proteome</keyword>
<reference evidence="1" key="1">
    <citation type="journal article" date="2021" name="Environ. Microbiol.">
        <title>Gene family expansions and transcriptome signatures uncover fungal adaptations to wood decay.</title>
        <authorList>
            <person name="Hage H."/>
            <person name="Miyauchi S."/>
            <person name="Viragh M."/>
            <person name="Drula E."/>
            <person name="Min B."/>
            <person name="Chaduli D."/>
            <person name="Navarro D."/>
            <person name="Favel A."/>
            <person name="Norest M."/>
            <person name="Lesage-Meessen L."/>
            <person name="Balint B."/>
            <person name="Merenyi Z."/>
            <person name="de Eugenio L."/>
            <person name="Morin E."/>
            <person name="Martinez A.T."/>
            <person name="Baldrian P."/>
            <person name="Stursova M."/>
            <person name="Martinez M.J."/>
            <person name="Novotny C."/>
            <person name="Magnuson J.K."/>
            <person name="Spatafora J.W."/>
            <person name="Maurice S."/>
            <person name="Pangilinan J."/>
            <person name="Andreopoulos W."/>
            <person name="LaButti K."/>
            <person name="Hundley H."/>
            <person name="Na H."/>
            <person name="Kuo A."/>
            <person name="Barry K."/>
            <person name="Lipzen A."/>
            <person name="Henrissat B."/>
            <person name="Riley R."/>
            <person name="Ahrendt S."/>
            <person name="Nagy L.G."/>
            <person name="Grigoriev I.V."/>
            <person name="Martin F."/>
            <person name="Rosso M.N."/>
        </authorList>
    </citation>
    <scope>NUCLEOTIDE SEQUENCE</scope>
    <source>
        <strain evidence="1">CBS 384.51</strain>
    </source>
</reference>
<evidence type="ECO:0000313" key="1">
    <source>
        <dbReference type="EMBL" id="KAI0090775.1"/>
    </source>
</evidence>
<proteinExistence type="predicted"/>
<sequence>MQHGSSKAAPHGIFVGSRCCFLPFILINAPTFSLFFYSQTTWKRQNMADNTSGLSDIVIFLKLHAMYQANPQLGAEKAHKQLLAENPEWAGKVSLKVRHSAFSLLQCR</sequence>
<dbReference type="EMBL" id="MU274907">
    <property type="protein sequence ID" value="KAI0090775.1"/>
    <property type="molecule type" value="Genomic_DNA"/>
</dbReference>
<comment type="caution">
    <text evidence="1">The sequence shown here is derived from an EMBL/GenBank/DDBJ whole genome shotgun (WGS) entry which is preliminary data.</text>
</comment>
<organism evidence="1 2">
    <name type="scientific">Irpex rosettiformis</name>
    <dbReference type="NCBI Taxonomy" id="378272"/>
    <lineage>
        <taxon>Eukaryota</taxon>
        <taxon>Fungi</taxon>
        <taxon>Dikarya</taxon>
        <taxon>Basidiomycota</taxon>
        <taxon>Agaricomycotina</taxon>
        <taxon>Agaricomycetes</taxon>
        <taxon>Polyporales</taxon>
        <taxon>Irpicaceae</taxon>
        <taxon>Irpex</taxon>
    </lineage>
</organism>
<protein>
    <submittedName>
        <fullName evidence="1">Uncharacterized protein</fullName>
    </submittedName>
</protein>
<dbReference type="Proteomes" id="UP001055072">
    <property type="component" value="Unassembled WGS sequence"/>
</dbReference>
<gene>
    <name evidence="1" type="ORF">BDY19DRAFT_735051</name>
</gene>
<evidence type="ECO:0000313" key="2">
    <source>
        <dbReference type="Proteomes" id="UP001055072"/>
    </source>
</evidence>
<accession>A0ACB8U9Y2</accession>
<name>A0ACB8U9Y2_9APHY</name>